<feature type="transmembrane region" description="Helical" evidence="1">
    <location>
        <begin position="33"/>
        <end position="53"/>
    </location>
</feature>
<feature type="transmembrane region" description="Helical" evidence="1">
    <location>
        <begin position="202"/>
        <end position="230"/>
    </location>
</feature>
<dbReference type="AlphaFoldDB" id="B2FMQ1"/>
<dbReference type="EnsemblBacteria" id="CAQ44234">
    <property type="protein sequence ID" value="CAQ44234"/>
    <property type="gene ID" value="Smlt0651"/>
</dbReference>
<sequence>MAPPSRGAFIVDEKDFMSRVSTAPVARKGGSPLAVAAGVAVTALLARLLYVQFFSTPMPFWDQWDGEGATALQPWLNGTLQWSTLLTPHNEHRILPTRLVALVSYLVTGQWNNVYEARISALVFCFIPALLVWYALRDAAAANGRRLLVAFALLMSVLPFAWQNFLVGFQSQFYFLILSSIVAIGLAARHHQRIPALLASTALSVLAATTMASGMLTAVAVGITCLIACLCLPGRRAPALCATAVLAVLAVVAYRVIPVIDGHGMLRAQSLAELLLAATHALAWPARSNWAVIIVWLPGAVMIARMLLRRQASRTDLVMAGLCIWTALQGVAIAYGRGHEMRVPASRYTELFVPGLFANAWFALRLWNLLPASRMRGAARTAVVLFALLVVVAPLSQVGKDFQRIREFAAACRLQQENVIRYLVTGDPAALQVGEFELPYPDAGKLKAQLDDPKLRAILPVNPARPAPGDR</sequence>
<evidence type="ECO:0000256" key="1">
    <source>
        <dbReference type="SAM" id="Phobius"/>
    </source>
</evidence>
<organism evidence="2 3">
    <name type="scientific">Stenotrophomonas maltophilia (strain K279a)</name>
    <dbReference type="NCBI Taxonomy" id="522373"/>
    <lineage>
        <taxon>Bacteria</taxon>
        <taxon>Pseudomonadati</taxon>
        <taxon>Pseudomonadota</taxon>
        <taxon>Gammaproteobacteria</taxon>
        <taxon>Lysobacterales</taxon>
        <taxon>Lysobacteraceae</taxon>
        <taxon>Stenotrophomonas</taxon>
        <taxon>Stenotrophomonas maltophilia group</taxon>
    </lineage>
</organism>
<dbReference type="eggNOG" id="ENOG5032R5M">
    <property type="taxonomic scope" value="Bacteria"/>
</dbReference>
<feature type="transmembrane region" description="Helical" evidence="1">
    <location>
        <begin position="236"/>
        <end position="257"/>
    </location>
</feature>
<feature type="transmembrane region" description="Helical" evidence="1">
    <location>
        <begin position="351"/>
        <end position="370"/>
    </location>
</feature>
<evidence type="ECO:0000313" key="3">
    <source>
        <dbReference type="Proteomes" id="UP000008840"/>
    </source>
</evidence>
<keyword evidence="3" id="KW-1185">Reference proteome</keyword>
<accession>B2FMQ1</accession>
<dbReference type="HOGENOM" id="CLU_030341_0_0_6"/>
<feature type="transmembrane region" description="Helical" evidence="1">
    <location>
        <begin position="290"/>
        <end position="308"/>
    </location>
</feature>
<keyword evidence="1" id="KW-0472">Membrane</keyword>
<feature type="transmembrane region" description="Helical" evidence="1">
    <location>
        <begin position="377"/>
        <end position="396"/>
    </location>
</feature>
<dbReference type="Proteomes" id="UP000008840">
    <property type="component" value="Chromosome"/>
</dbReference>
<keyword evidence="1 2" id="KW-0812">Transmembrane</keyword>
<feature type="transmembrane region" description="Helical" evidence="1">
    <location>
        <begin position="317"/>
        <end position="336"/>
    </location>
</feature>
<keyword evidence="1" id="KW-1133">Transmembrane helix</keyword>
<dbReference type="KEGG" id="sml:Smlt0651"/>
<gene>
    <name evidence="2" type="ordered locus">Smlt0651</name>
</gene>
<feature type="transmembrane region" description="Helical" evidence="1">
    <location>
        <begin position="148"/>
        <end position="167"/>
    </location>
</feature>
<name>B2FMQ1_STRMK</name>
<proteinExistence type="predicted"/>
<reference evidence="2 3" key="1">
    <citation type="journal article" date="2008" name="Genome Biol.">
        <title>The complete genome, comparative and functional analysis of Stenotrophomonas maltophilia reveals an organism heavily shielded by drug resistance determinants.</title>
        <authorList>
            <person name="Crossman L.C."/>
            <person name="Gould V.C."/>
            <person name="Dow J.M."/>
            <person name="Vernikos G.S."/>
            <person name="Okazaki A."/>
            <person name="Sebaihia M."/>
            <person name="Saunders D."/>
            <person name="Arrowsmith C."/>
            <person name="Carver T."/>
            <person name="Peters N."/>
            <person name="Adlem E."/>
            <person name="Kerhornou A."/>
            <person name="Lord A."/>
            <person name="Murphy L."/>
            <person name="Seeger K."/>
            <person name="Squares R."/>
            <person name="Rutter S."/>
            <person name="Quail M.A."/>
            <person name="Rajandream M.A."/>
            <person name="Harris D."/>
            <person name="Churcher C."/>
            <person name="Bentley S.D."/>
            <person name="Parkhill J."/>
            <person name="Thomson N.R."/>
            <person name="Avison M.B."/>
        </authorList>
    </citation>
    <scope>NUCLEOTIDE SEQUENCE [LARGE SCALE GENOMIC DNA]</scope>
    <source>
        <strain evidence="2 3">K279a</strain>
    </source>
</reference>
<evidence type="ECO:0000313" key="2">
    <source>
        <dbReference type="EMBL" id="CAQ44234.1"/>
    </source>
</evidence>
<feature type="transmembrane region" description="Helical" evidence="1">
    <location>
        <begin position="117"/>
        <end position="136"/>
    </location>
</feature>
<dbReference type="EMBL" id="AM743169">
    <property type="protein sequence ID" value="CAQ44234.1"/>
    <property type="molecule type" value="Genomic_DNA"/>
</dbReference>
<protein>
    <submittedName>
        <fullName evidence="2">Transmembrane protein</fullName>
    </submittedName>
</protein>